<accession>A0A4Y2B1L9</accession>
<reference evidence="3 4" key="1">
    <citation type="journal article" date="2019" name="Sci. Rep.">
        <title>Orb-weaving spider Araneus ventricosus genome elucidates the spidroin gene catalogue.</title>
        <authorList>
            <person name="Kono N."/>
            <person name="Nakamura H."/>
            <person name="Ohtoshi R."/>
            <person name="Moran D.A.P."/>
            <person name="Shinohara A."/>
            <person name="Yoshida Y."/>
            <person name="Fujiwara M."/>
            <person name="Mori M."/>
            <person name="Tomita M."/>
            <person name="Arakawa K."/>
        </authorList>
    </citation>
    <scope>NUCLEOTIDE SEQUENCE [LARGE SCALE GENOMIC DNA]</scope>
</reference>
<proteinExistence type="predicted"/>
<dbReference type="PANTHER" id="PTHR44170:SF6">
    <property type="entry name" value="CONTACTIN"/>
    <property type="match status" value="1"/>
</dbReference>
<dbReference type="SMART" id="SM00060">
    <property type="entry name" value="FN3"/>
    <property type="match status" value="1"/>
</dbReference>
<sequence length="156" mass="17227">MITYRGKPDPPENFQAQNVTSDRVLLSWDPGFDGGSPQFFRIRYMVKGSNEINTVDVLPTNASVFMITGLEPGTEYSFALMAWNVYGESGYTENEVVAQTTEGLGADLYSHQSLDFLVLGLACQVGYRVYCLTTSNMRRGKPIPGQLNPSIGEVKN</sequence>
<organism evidence="3 4">
    <name type="scientific">Araneus ventricosus</name>
    <name type="common">Orbweaver spider</name>
    <name type="synonym">Epeira ventricosa</name>
    <dbReference type="NCBI Taxonomy" id="182803"/>
    <lineage>
        <taxon>Eukaryota</taxon>
        <taxon>Metazoa</taxon>
        <taxon>Ecdysozoa</taxon>
        <taxon>Arthropoda</taxon>
        <taxon>Chelicerata</taxon>
        <taxon>Arachnida</taxon>
        <taxon>Araneae</taxon>
        <taxon>Araneomorphae</taxon>
        <taxon>Entelegynae</taxon>
        <taxon>Araneoidea</taxon>
        <taxon>Araneidae</taxon>
        <taxon>Araneus</taxon>
    </lineage>
</organism>
<feature type="domain" description="Fibronectin type-III" evidence="2">
    <location>
        <begin position="10"/>
        <end position="103"/>
    </location>
</feature>
<evidence type="ECO:0000259" key="2">
    <source>
        <dbReference type="PROSITE" id="PS50853"/>
    </source>
</evidence>
<dbReference type="InterPro" id="IPR013783">
    <property type="entry name" value="Ig-like_fold"/>
</dbReference>
<gene>
    <name evidence="3" type="primary">Nphs1_3</name>
    <name evidence="3" type="ORF">AVEN_131982_1</name>
</gene>
<keyword evidence="4" id="KW-1185">Reference proteome</keyword>
<dbReference type="CDD" id="cd00063">
    <property type="entry name" value="FN3"/>
    <property type="match status" value="1"/>
</dbReference>
<comment type="caution">
    <text evidence="3">The sequence shown here is derived from an EMBL/GenBank/DDBJ whole genome shotgun (WGS) entry which is preliminary data.</text>
</comment>
<dbReference type="InterPro" id="IPR003961">
    <property type="entry name" value="FN3_dom"/>
</dbReference>
<evidence type="ECO:0000313" key="3">
    <source>
        <dbReference type="EMBL" id="GBL86252.1"/>
    </source>
</evidence>
<keyword evidence="1" id="KW-1015">Disulfide bond</keyword>
<name>A0A4Y2B1L9_ARAVE</name>
<dbReference type="Pfam" id="PF00041">
    <property type="entry name" value="fn3"/>
    <property type="match status" value="1"/>
</dbReference>
<dbReference type="InterPro" id="IPR036116">
    <property type="entry name" value="FN3_sf"/>
</dbReference>
<dbReference type="GO" id="GO:0098609">
    <property type="term" value="P:cell-cell adhesion"/>
    <property type="evidence" value="ECO:0007669"/>
    <property type="project" value="TreeGrafter"/>
</dbReference>
<dbReference type="PROSITE" id="PS50853">
    <property type="entry name" value="FN3"/>
    <property type="match status" value="1"/>
</dbReference>
<evidence type="ECO:0000256" key="1">
    <source>
        <dbReference type="ARBA" id="ARBA00023157"/>
    </source>
</evidence>
<dbReference type="AlphaFoldDB" id="A0A4Y2B1L9"/>
<dbReference type="SUPFAM" id="SSF49265">
    <property type="entry name" value="Fibronectin type III"/>
    <property type="match status" value="1"/>
</dbReference>
<dbReference type="OrthoDB" id="10028801at2759"/>
<dbReference type="PANTHER" id="PTHR44170">
    <property type="entry name" value="PROTEIN SIDEKICK"/>
    <property type="match status" value="1"/>
</dbReference>
<dbReference type="GO" id="GO:0016020">
    <property type="term" value="C:membrane"/>
    <property type="evidence" value="ECO:0007669"/>
    <property type="project" value="UniProtKB-SubCell"/>
</dbReference>
<dbReference type="EMBL" id="BGPR01000047">
    <property type="protein sequence ID" value="GBL86252.1"/>
    <property type="molecule type" value="Genomic_DNA"/>
</dbReference>
<dbReference type="Proteomes" id="UP000499080">
    <property type="component" value="Unassembled WGS sequence"/>
</dbReference>
<dbReference type="Gene3D" id="2.60.40.10">
    <property type="entry name" value="Immunoglobulins"/>
    <property type="match status" value="1"/>
</dbReference>
<protein>
    <submittedName>
        <fullName evidence="3">Nephrin</fullName>
    </submittedName>
</protein>
<evidence type="ECO:0000313" key="4">
    <source>
        <dbReference type="Proteomes" id="UP000499080"/>
    </source>
</evidence>